<dbReference type="Proteomes" id="UP000886750">
    <property type="component" value="Unassembled WGS sequence"/>
</dbReference>
<evidence type="ECO:0000256" key="5">
    <source>
        <dbReference type="ARBA" id="ARBA00022840"/>
    </source>
</evidence>
<gene>
    <name evidence="6 8" type="primary">ispE</name>
    <name evidence="8" type="ORF">H9729_00805</name>
</gene>
<dbReference type="GO" id="GO:0050515">
    <property type="term" value="F:4-(cytidine 5'-diphospho)-2-C-methyl-D-erythritol kinase activity"/>
    <property type="evidence" value="ECO:0007669"/>
    <property type="project" value="UniProtKB-UniRule"/>
</dbReference>
<comment type="catalytic activity">
    <reaction evidence="6">
        <text>4-CDP-2-C-methyl-D-erythritol + ATP = 4-CDP-2-C-methyl-D-erythritol 2-phosphate + ADP + H(+)</text>
        <dbReference type="Rhea" id="RHEA:18437"/>
        <dbReference type="ChEBI" id="CHEBI:15378"/>
        <dbReference type="ChEBI" id="CHEBI:30616"/>
        <dbReference type="ChEBI" id="CHEBI:57823"/>
        <dbReference type="ChEBI" id="CHEBI:57919"/>
        <dbReference type="ChEBI" id="CHEBI:456216"/>
        <dbReference type="EC" id="2.7.1.148"/>
    </reaction>
</comment>
<keyword evidence="4 6" id="KW-0418">Kinase</keyword>
<evidence type="ECO:0000256" key="4">
    <source>
        <dbReference type="ARBA" id="ARBA00022777"/>
    </source>
</evidence>
<comment type="similarity">
    <text evidence="6">Belongs to the GHMP kinase family. IspE subfamily.</text>
</comment>
<keyword evidence="6" id="KW-0414">Isoprene biosynthesis</keyword>
<dbReference type="PANTHER" id="PTHR43527">
    <property type="entry name" value="4-DIPHOSPHOCYTIDYL-2-C-METHYL-D-ERYTHRITOL KINASE, CHLOROPLASTIC"/>
    <property type="match status" value="1"/>
</dbReference>
<dbReference type="PIRSF" id="PIRSF010376">
    <property type="entry name" value="IspE"/>
    <property type="match status" value="1"/>
</dbReference>
<dbReference type="GO" id="GO:0016114">
    <property type="term" value="P:terpenoid biosynthetic process"/>
    <property type="evidence" value="ECO:0007669"/>
    <property type="project" value="UniProtKB-UniRule"/>
</dbReference>
<evidence type="ECO:0000256" key="2">
    <source>
        <dbReference type="ARBA" id="ARBA00022679"/>
    </source>
</evidence>
<dbReference type="InterPro" id="IPR006204">
    <property type="entry name" value="GHMP_kinase_N_dom"/>
</dbReference>
<evidence type="ECO:0000313" key="8">
    <source>
        <dbReference type="EMBL" id="HIY96206.1"/>
    </source>
</evidence>
<evidence type="ECO:0000256" key="1">
    <source>
        <dbReference type="ARBA" id="ARBA00017473"/>
    </source>
</evidence>
<dbReference type="NCBIfam" id="TIGR00154">
    <property type="entry name" value="ispE"/>
    <property type="match status" value="1"/>
</dbReference>
<accession>A0A9D1ZVJ3</accession>
<dbReference type="PANTHER" id="PTHR43527:SF2">
    <property type="entry name" value="4-DIPHOSPHOCYTIDYL-2-C-METHYL-D-ERYTHRITOL KINASE, CHLOROPLASTIC"/>
    <property type="match status" value="1"/>
</dbReference>
<dbReference type="Gene3D" id="3.30.230.10">
    <property type="match status" value="1"/>
</dbReference>
<dbReference type="InterPro" id="IPR014721">
    <property type="entry name" value="Ribsml_uS5_D2-typ_fold_subgr"/>
</dbReference>
<keyword evidence="3 6" id="KW-0547">Nucleotide-binding</keyword>
<evidence type="ECO:0000256" key="3">
    <source>
        <dbReference type="ARBA" id="ARBA00022741"/>
    </source>
</evidence>
<proteinExistence type="inferred from homology"/>
<reference evidence="8" key="1">
    <citation type="journal article" date="2021" name="PeerJ">
        <title>Extensive microbial diversity within the chicken gut microbiome revealed by metagenomics and culture.</title>
        <authorList>
            <person name="Gilroy R."/>
            <person name="Ravi A."/>
            <person name="Getino M."/>
            <person name="Pursley I."/>
            <person name="Horton D.L."/>
            <person name="Alikhan N.F."/>
            <person name="Baker D."/>
            <person name="Gharbi K."/>
            <person name="Hall N."/>
            <person name="Watson M."/>
            <person name="Adriaenssens E.M."/>
            <person name="Foster-Nyarko E."/>
            <person name="Jarju S."/>
            <person name="Secka A."/>
            <person name="Antonio M."/>
            <person name="Oren A."/>
            <person name="Chaudhuri R.R."/>
            <person name="La Ragione R."/>
            <person name="Hildebrand F."/>
            <person name="Pallen M.J."/>
        </authorList>
    </citation>
    <scope>NUCLEOTIDE SEQUENCE</scope>
    <source>
        <strain evidence="8">1345</strain>
    </source>
</reference>
<comment type="caution">
    <text evidence="8">The sequence shown here is derived from an EMBL/GenBank/DDBJ whole genome shotgun (WGS) entry which is preliminary data.</text>
</comment>
<organism evidence="8 9">
    <name type="scientific">Candidatus Borkfalkia excrementigallinarum</name>
    <dbReference type="NCBI Taxonomy" id="2838506"/>
    <lineage>
        <taxon>Bacteria</taxon>
        <taxon>Bacillati</taxon>
        <taxon>Bacillota</taxon>
        <taxon>Clostridia</taxon>
        <taxon>Christensenellales</taxon>
        <taxon>Christensenellaceae</taxon>
        <taxon>Candidatus Borkfalkia</taxon>
    </lineage>
</organism>
<reference evidence="8" key="2">
    <citation type="submission" date="2021-04" db="EMBL/GenBank/DDBJ databases">
        <authorList>
            <person name="Gilroy R."/>
        </authorList>
    </citation>
    <scope>NUCLEOTIDE SEQUENCE</scope>
    <source>
        <strain evidence="8">1345</strain>
    </source>
</reference>
<feature type="active site" evidence="6">
    <location>
        <position position="11"/>
    </location>
</feature>
<dbReference type="InterPro" id="IPR020568">
    <property type="entry name" value="Ribosomal_Su5_D2-typ_SF"/>
</dbReference>
<dbReference type="SUPFAM" id="SSF54211">
    <property type="entry name" value="Ribosomal protein S5 domain 2-like"/>
    <property type="match status" value="1"/>
</dbReference>
<dbReference type="AlphaFoldDB" id="A0A9D1ZVJ3"/>
<evidence type="ECO:0000256" key="6">
    <source>
        <dbReference type="HAMAP-Rule" id="MF_00061"/>
    </source>
</evidence>
<dbReference type="GO" id="GO:0005524">
    <property type="term" value="F:ATP binding"/>
    <property type="evidence" value="ECO:0007669"/>
    <property type="project" value="UniProtKB-UniRule"/>
</dbReference>
<sequence>MFSAKVRSWAKLNLSLNISGVSGGYHLLDSVVCSVDICDTVCAKARSDALVNVYMHGLGSENIPPEKNNAVRAGEAFVAAFGTRGADIDIYKDIPLGAGLGGSSADAAGVLNAMAKLYKVRDFAALKALADRLGSDTGYMLRGGFARLSGRGEKVEPLASPRQYHMLLFLPEEPVSTPVCYQKYDECPDPLRADSARLAAALAAGDFSGVAQNVYNALGAPACFLNAGTAEALSAAEAFSPAACAVTGSGSAVFALFESEELCRWAKSRYKGKIKTRVVKTLVPSGTRGPRLRNPFVLGEEEIAK</sequence>
<comment type="caution">
    <text evidence="6">Lacks conserved residue(s) required for the propagation of feature annotation.</text>
</comment>
<feature type="active site" evidence="6">
    <location>
        <position position="136"/>
    </location>
</feature>
<dbReference type="InterPro" id="IPR036554">
    <property type="entry name" value="GHMP_kinase_C_sf"/>
</dbReference>
<dbReference type="SUPFAM" id="SSF55060">
    <property type="entry name" value="GHMP Kinase, C-terminal domain"/>
    <property type="match status" value="1"/>
</dbReference>
<keyword evidence="2 6" id="KW-0808">Transferase</keyword>
<feature type="domain" description="GHMP kinase N-terminal" evidence="7">
    <location>
        <begin position="70"/>
        <end position="135"/>
    </location>
</feature>
<dbReference type="GO" id="GO:0019288">
    <property type="term" value="P:isopentenyl diphosphate biosynthetic process, methylerythritol 4-phosphate pathway"/>
    <property type="evidence" value="ECO:0007669"/>
    <property type="project" value="UniProtKB-UniRule"/>
</dbReference>
<dbReference type="Pfam" id="PF00288">
    <property type="entry name" value="GHMP_kinases_N"/>
    <property type="match status" value="1"/>
</dbReference>
<comment type="pathway">
    <text evidence="6">Isoprenoid biosynthesis; isopentenyl diphosphate biosynthesis via DXP pathway; isopentenyl diphosphate from 1-deoxy-D-xylulose 5-phosphate: step 3/6.</text>
</comment>
<protein>
    <recommendedName>
        <fullName evidence="1 6">4-diphosphocytidyl-2-C-methyl-D-erythritol kinase</fullName>
        <shortName evidence="6">CMK</shortName>
        <ecNumber evidence="6">2.7.1.148</ecNumber>
    </recommendedName>
    <alternativeName>
        <fullName evidence="6">4-(cytidine-5'-diphospho)-2-C-methyl-D-erythritol kinase</fullName>
    </alternativeName>
</protein>
<evidence type="ECO:0000313" key="9">
    <source>
        <dbReference type="Proteomes" id="UP000886750"/>
    </source>
</evidence>
<comment type="function">
    <text evidence="6">Catalyzes the phosphorylation of the position 2 hydroxy group of 4-diphosphocytidyl-2C-methyl-D-erythritol.</text>
</comment>
<dbReference type="EMBL" id="DXCQ01000008">
    <property type="protein sequence ID" value="HIY96206.1"/>
    <property type="molecule type" value="Genomic_DNA"/>
</dbReference>
<dbReference type="Gene3D" id="3.30.70.890">
    <property type="entry name" value="GHMP kinase, C-terminal domain"/>
    <property type="match status" value="1"/>
</dbReference>
<dbReference type="EC" id="2.7.1.148" evidence="6"/>
<name>A0A9D1ZVJ3_9FIRM</name>
<dbReference type="InterPro" id="IPR004424">
    <property type="entry name" value="IspE"/>
</dbReference>
<keyword evidence="5 6" id="KW-0067">ATP-binding</keyword>
<evidence type="ECO:0000259" key="7">
    <source>
        <dbReference type="Pfam" id="PF00288"/>
    </source>
</evidence>
<dbReference type="HAMAP" id="MF_00061">
    <property type="entry name" value="IspE"/>
    <property type="match status" value="1"/>
</dbReference>